<gene>
    <name evidence="8" type="ORF">O1R50_04905</name>
</gene>
<dbReference type="InterPro" id="IPR036259">
    <property type="entry name" value="MFS_trans_sf"/>
</dbReference>
<feature type="transmembrane region" description="Helical" evidence="6">
    <location>
        <begin position="43"/>
        <end position="63"/>
    </location>
</feature>
<comment type="caution">
    <text evidence="8">The sequence shown here is derived from an EMBL/GenBank/DDBJ whole genome shotgun (WGS) entry which is preliminary data.</text>
</comment>
<evidence type="ECO:0000313" key="8">
    <source>
        <dbReference type="EMBL" id="MDA1358948.1"/>
    </source>
</evidence>
<evidence type="ECO:0000256" key="3">
    <source>
        <dbReference type="ARBA" id="ARBA00022692"/>
    </source>
</evidence>
<keyword evidence="2" id="KW-1003">Cell membrane</keyword>
<keyword evidence="9" id="KW-1185">Reference proteome</keyword>
<feature type="transmembrane region" description="Helical" evidence="6">
    <location>
        <begin position="94"/>
        <end position="116"/>
    </location>
</feature>
<dbReference type="SUPFAM" id="SSF103473">
    <property type="entry name" value="MFS general substrate transporter"/>
    <property type="match status" value="1"/>
</dbReference>
<dbReference type="InterPro" id="IPR050189">
    <property type="entry name" value="MFS_Efflux_Transporters"/>
</dbReference>
<organism evidence="8 9">
    <name type="scientific">Glycomyces luteolus</name>
    <dbReference type="NCBI Taxonomy" id="2670330"/>
    <lineage>
        <taxon>Bacteria</taxon>
        <taxon>Bacillati</taxon>
        <taxon>Actinomycetota</taxon>
        <taxon>Actinomycetes</taxon>
        <taxon>Glycomycetales</taxon>
        <taxon>Glycomycetaceae</taxon>
        <taxon>Glycomyces</taxon>
    </lineage>
</organism>
<dbReference type="Pfam" id="PF07690">
    <property type="entry name" value="MFS_1"/>
    <property type="match status" value="1"/>
</dbReference>
<feature type="transmembrane region" description="Helical" evidence="6">
    <location>
        <begin position="348"/>
        <end position="373"/>
    </location>
</feature>
<dbReference type="GO" id="GO:0022857">
    <property type="term" value="F:transmembrane transporter activity"/>
    <property type="evidence" value="ECO:0007669"/>
    <property type="project" value="InterPro"/>
</dbReference>
<feature type="transmembrane region" description="Helical" evidence="6">
    <location>
        <begin position="157"/>
        <end position="177"/>
    </location>
</feature>
<feature type="transmembrane region" description="Helical" evidence="6">
    <location>
        <begin position="290"/>
        <end position="308"/>
    </location>
</feature>
<evidence type="ECO:0000256" key="2">
    <source>
        <dbReference type="ARBA" id="ARBA00022475"/>
    </source>
</evidence>
<accession>A0A9X3SS20</accession>
<dbReference type="GO" id="GO:0005886">
    <property type="term" value="C:plasma membrane"/>
    <property type="evidence" value="ECO:0007669"/>
    <property type="project" value="UniProtKB-SubCell"/>
</dbReference>
<protein>
    <submittedName>
        <fullName evidence="8">MFS transporter</fullName>
    </submittedName>
</protein>
<dbReference type="InterPro" id="IPR011701">
    <property type="entry name" value="MFS"/>
</dbReference>
<evidence type="ECO:0000256" key="1">
    <source>
        <dbReference type="ARBA" id="ARBA00004651"/>
    </source>
</evidence>
<keyword evidence="4 6" id="KW-1133">Transmembrane helix</keyword>
<evidence type="ECO:0000256" key="5">
    <source>
        <dbReference type="ARBA" id="ARBA00023136"/>
    </source>
</evidence>
<comment type="subcellular location">
    <subcellularLocation>
        <location evidence="1">Cell membrane</location>
        <topology evidence="1">Multi-pass membrane protein</topology>
    </subcellularLocation>
</comment>
<evidence type="ECO:0000259" key="7">
    <source>
        <dbReference type="PROSITE" id="PS50850"/>
    </source>
</evidence>
<evidence type="ECO:0000313" key="9">
    <source>
        <dbReference type="Proteomes" id="UP001146067"/>
    </source>
</evidence>
<dbReference type="CDD" id="cd17324">
    <property type="entry name" value="MFS_NepI_like"/>
    <property type="match status" value="1"/>
</dbReference>
<dbReference type="Gene3D" id="1.20.1250.20">
    <property type="entry name" value="MFS general substrate transporter like domains"/>
    <property type="match status" value="1"/>
</dbReference>
<dbReference type="InterPro" id="IPR020846">
    <property type="entry name" value="MFS_dom"/>
</dbReference>
<reference evidence="8" key="1">
    <citation type="submission" date="2022-12" db="EMBL/GenBank/DDBJ databases">
        <title>Gycomyces niveus sp.nov.,a novel actinomycete isolated from soil in Shouguan.</title>
        <authorList>
            <person name="Yang X."/>
        </authorList>
    </citation>
    <scope>NUCLEOTIDE SEQUENCE</scope>
    <source>
        <strain evidence="8">NEAU-A15</strain>
    </source>
</reference>
<dbReference type="PROSITE" id="PS50850">
    <property type="entry name" value="MFS"/>
    <property type="match status" value="1"/>
</dbReference>
<feature type="transmembrane region" description="Helical" evidence="6">
    <location>
        <begin position="128"/>
        <end position="151"/>
    </location>
</feature>
<name>A0A9X3SS20_9ACTN</name>
<dbReference type="Proteomes" id="UP001146067">
    <property type="component" value="Unassembled WGS sequence"/>
</dbReference>
<feature type="transmembrane region" description="Helical" evidence="6">
    <location>
        <begin position="265"/>
        <end position="284"/>
    </location>
</feature>
<dbReference type="PANTHER" id="PTHR43124:SF10">
    <property type="entry name" value="PURINE EFFLUX PUMP PBUE"/>
    <property type="match status" value="1"/>
</dbReference>
<feature type="transmembrane region" description="Helical" evidence="6">
    <location>
        <begin position="320"/>
        <end position="342"/>
    </location>
</feature>
<feature type="transmembrane region" description="Helical" evidence="6">
    <location>
        <begin position="198"/>
        <end position="220"/>
    </location>
</feature>
<keyword evidence="3 6" id="KW-0812">Transmembrane</keyword>
<proteinExistence type="predicted"/>
<dbReference type="RefSeq" id="WP_270108770.1">
    <property type="nucleotide sequence ID" value="NZ_JAPZVP010000003.1"/>
</dbReference>
<feature type="domain" description="Major facilitator superfamily (MFS) profile" evidence="7">
    <location>
        <begin position="4"/>
        <end position="385"/>
    </location>
</feature>
<dbReference type="EMBL" id="JAPZVP010000003">
    <property type="protein sequence ID" value="MDA1358948.1"/>
    <property type="molecule type" value="Genomic_DNA"/>
</dbReference>
<evidence type="ECO:0000256" key="6">
    <source>
        <dbReference type="SAM" id="Phobius"/>
    </source>
</evidence>
<dbReference type="AlphaFoldDB" id="A0A9X3SS20"/>
<dbReference type="PANTHER" id="PTHR43124">
    <property type="entry name" value="PURINE EFFLUX PUMP PBUE"/>
    <property type="match status" value="1"/>
</dbReference>
<keyword evidence="5 6" id="KW-0472">Membrane</keyword>
<feature type="transmembrane region" description="Helical" evidence="6">
    <location>
        <begin position="70"/>
        <end position="88"/>
    </location>
</feature>
<sequence length="385" mass="38064">MDRRLIPLVAAAFAVGTDAFVITALLPAIGADLNVTPAAAGQLITVYALTYALAAPVLGALTASLDRRTVLLAALAVFAVGNAAFAVADDYAFAIAARVVTGLGAALITPQASAIAASIAPPEKRGRFLAVVMGGLTAATALGVPLGSLLGAVDWQLTLWAVAGLGVLAAAGIAALLPPLTAPAAGLAARLAPLRDKGVLGIVATTGLVMAAGYALYTYFGAAAEEATGGSQGLLTLMLLAQGIGAVLGNQLAGRLTDRFGPERLMLVVQAAMIGLLAAAPLAFADLVAGTAMSFVFGVVGWMAIVPQQHRLISRHPQSAIVLIGLNSSALYGGIALGGLVGGLSLNWVPITALGPVGAVIGAAGLVLTIVMVRGKAAAPQPAAG</sequence>
<feature type="transmembrane region" description="Helical" evidence="6">
    <location>
        <begin position="232"/>
        <end position="253"/>
    </location>
</feature>
<evidence type="ECO:0000256" key="4">
    <source>
        <dbReference type="ARBA" id="ARBA00022989"/>
    </source>
</evidence>